<sequence>MRHDIKRQLIDPINHSETIYFIIIFFQTIRHETDPHLPRLNISQADRSQEINWKGNLTIVSETRKEHSSTGRRHSTPKPTPRRFVSTPPQVLPPSERALSHPGV</sequence>
<evidence type="ECO:0000313" key="2">
    <source>
        <dbReference type="EMBL" id="KAF7273888.1"/>
    </source>
</evidence>
<dbReference type="EMBL" id="JAACXV010013242">
    <property type="protein sequence ID" value="KAF7273888.1"/>
    <property type="molecule type" value="Genomic_DNA"/>
</dbReference>
<organism evidence="2 3">
    <name type="scientific">Rhynchophorus ferrugineus</name>
    <name type="common">Red palm weevil</name>
    <name type="synonym">Curculio ferrugineus</name>
    <dbReference type="NCBI Taxonomy" id="354439"/>
    <lineage>
        <taxon>Eukaryota</taxon>
        <taxon>Metazoa</taxon>
        <taxon>Ecdysozoa</taxon>
        <taxon>Arthropoda</taxon>
        <taxon>Hexapoda</taxon>
        <taxon>Insecta</taxon>
        <taxon>Pterygota</taxon>
        <taxon>Neoptera</taxon>
        <taxon>Endopterygota</taxon>
        <taxon>Coleoptera</taxon>
        <taxon>Polyphaga</taxon>
        <taxon>Cucujiformia</taxon>
        <taxon>Curculionidae</taxon>
        <taxon>Dryophthorinae</taxon>
        <taxon>Rhynchophorus</taxon>
    </lineage>
</organism>
<evidence type="ECO:0000313" key="3">
    <source>
        <dbReference type="Proteomes" id="UP000625711"/>
    </source>
</evidence>
<dbReference type="AlphaFoldDB" id="A0A834I889"/>
<evidence type="ECO:0000256" key="1">
    <source>
        <dbReference type="SAM" id="MobiDB-lite"/>
    </source>
</evidence>
<keyword evidence="3" id="KW-1185">Reference proteome</keyword>
<proteinExistence type="predicted"/>
<reference evidence="2" key="1">
    <citation type="submission" date="2020-08" db="EMBL/GenBank/DDBJ databases">
        <title>Genome sequencing and assembly of the red palm weevil Rhynchophorus ferrugineus.</title>
        <authorList>
            <person name="Dias G.B."/>
            <person name="Bergman C.M."/>
            <person name="Manee M."/>
        </authorList>
    </citation>
    <scope>NUCLEOTIDE SEQUENCE</scope>
    <source>
        <strain evidence="2">AA-2017</strain>
        <tissue evidence="2">Whole larva</tissue>
    </source>
</reference>
<gene>
    <name evidence="2" type="ORF">GWI33_013424</name>
</gene>
<protein>
    <submittedName>
        <fullName evidence="2">Uncharacterized protein</fullName>
    </submittedName>
</protein>
<feature type="region of interest" description="Disordered" evidence="1">
    <location>
        <begin position="60"/>
        <end position="104"/>
    </location>
</feature>
<name>A0A834I889_RHYFE</name>
<dbReference type="Proteomes" id="UP000625711">
    <property type="component" value="Unassembled WGS sequence"/>
</dbReference>
<comment type="caution">
    <text evidence="2">The sequence shown here is derived from an EMBL/GenBank/DDBJ whole genome shotgun (WGS) entry which is preliminary data.</text>
</comment>
<accession>A0A834I889</accession>